<reference evidence="2" key="1">
    <citation type="submission" date="2013-09" db="EMBL/GenBank/DDBJ databases">
        <authorList>
            <person name="Zeng Z."/>
            <person name="Chen C."/>
        </authorList>
    </citation>
    <scope>NUCLEOTIDE SEQUENCE [LARGE SCALE GENOMIC DNA]</scope>
    <source>
        <strain evidence="2">DK69</strain>
    </source>
</reference>
<dbReference type="eggNOG" id="ENOG502ZU4N">
    <property type="taxonomic scope" value="Bacteria"/>
</dbReference>
<dbReference type="OrthoDB" id="1494638at2"/>
<evidence type="ECO:0000313" key="2">
    <source>
        <dbReference type="Proteomes" id="UP000030149"/>
    </source>
</evidence>
<protein>
    <submittedName>
        <fullName evidence="1">Uncharacterized protein</fullName>
    </submittedName>
</protein>
<accession>V6RZ57</accession>
<sequence length="148" mass="17373">MKDEIIYLNPQNILHLKLFKAIHPTEVHPKADHWKFIFQLYSSNGEKIHNGYFTNNFLAIEKEEVLLIEQYDESILNEESIKTDEDVITKLRVFNFEKNITGNFSKLIGGGFLIKSFSTEKIIYSKVYYDKTAEFEISLGNIEFEKIK</sequence>
<proteinExistence type="predicted"/>
<gene>
    <name evidence="1" type="ORF">Q767_15740</name>
</gene>
<organism evidence="1 2">
    <name type="scientific">Flavobacterium enshiense DK69</name>
    <dbReference type="NCBI Taxonomy" id="1107311"/>
    <lineage>
        <taxon>Bacteria</taxon>
        <taxon>Pseudomonadati</taxon>
        <taxon>Bacteroidota</taxon>
        <taxon>Flavobacteriia</taxon>
        <taxon>Flavobacteriales</taxon>
        <taxon>Flavobacteriaceae</taxon>
        <taxon>Flavobacterium</taxon>
    </lineage>
</organism>
<dbReference type="RefSeq" id="WP_023575087.1">
    <property type="nucleotide sequence ID" value="NZ_AVCS01000041.1"/>
</dbReference>
<dbReference type="EMBL" id="JRLZ01000031">
    <property type="protein sequence ID" value="KGO92164.1"/>
    <property type="molecule type" value="Genomic_DNA"/>
</dbReference>
<dbReference type="AlphaFoldDB" id="V6RZ57"/>
<dbReference type="Proteomes" id="UP000030149">
    <property type="component" value="Unassembled WGS sequence"/>
</dbReference>
<comment type="caution">
    <text evidence="1">The sequence shown here is derived from an EMBL/GenBank/DDBJ whole genome shotgun (WGS) entry which is preliminary data.</text>
</comment>
<reference evidence="1 2" key="2">
    <citation type="journal article" date="2015" name="Stand. Genomic Sci.">
        <title>High quality draft genomic sequence of Flavobacterium enshiense DK69(T) and comparison among Flavobacterium genomes.</title>
        <authorList>
            <person name="Zeng Z."/>
            <person name="Chen C."/>
            <person name="Du H."/>
            <person name="Wang G."/>
            <person name="Li M."/>
        </authorList>
    </citation>
    <scope>NUCLEOTIDE SEQUENCE [LARGE SCALE GENOMIC DNA]</scope>
    <source>
        <strain evidence="1 2">DK69</strain>
    </source>
</reference>
<evidence type="ECO:0000313" key="1">
    <source>
        <dbReference type="EMBL" id="KGO92164.1"/>
    </source>
</evidence>
<name>V6RZ57_9FLAO</name>
<keyword evidence="2" id="KW-1185">Reference proteome</keyword>
<dbReference type="PATRIC" id="fig|1107311.3.peg.3100"/>